<dbReference type="SUPFAM" id="SSF74653">
    <property type="entry name" value="TolA/TonB C-terminal domain"/>
    <property type="match status" value="1"/>
</dbReference>
<dbReference type="AlphaFoldDB" id="A0A831UED5"/>
<sequence length="252" mass="27020">MSRTRPSRDTGLGWGFAVSCAVHASLAAFVLLYRFSPPPPPEAPVYYVDVVNLPVASPQAGSPITGGSPLPAAPPPPPTPAEMALPQKRTPAKATTTKSAPSSRESDSSQAFEERMAKLQREIDERRQEAALDALRRKTAGSGRQPERAGTPGGTGKEAGSDYASYIQSRLTDAFQATIAHQSKAPEVVIRLTIDAGGRIIRKRIERSSGDRIFEESVHKAIARAEKTFVPPPAGGEFEYGFIFRPQGVGKK</sequence>
<comment type="caution">
    <text evidence="7">The sequence shown here is derived from an EMBL/GenBank/DDBJ whole genome shotgun (WGS) entry which is preliminary data.</text>
</comment>
<keyword evidence="4 6" id="KW-0472">Membrane</keyword>
<feature type="compositionally biased region" description="Low complexity" evidence="5">
    <location>
        <begin position="81"/>
        <end position="103"/>
    </location>
</feature>
<feature type="region of interest" description="Disordered" evidence="5">
    <location>
        <begin position="135"/>
        <end position="161"/>
    </location>
</feature>
<keyword evidence="3 6" id="KW-1133">Transmembrane helix</keyword>
<dbReference type="PROSITE" id="PS51257">
    <property type="entry name" value="PROKAR_LIPOPROTEIN"/>
    <property type="match status" value="1"/>
</dbReference>
<dbReference type="Gene3D" id="3.30.1150.10">
    <property type="match status" value="1"/>
</dbReference>
<feature type="region of interest" description="Disordered" evidence="5">
    <location>
        <begin position="60"/>
        <end position="114"/>
    </location>
</feature>
<dbReference type="InterPro" id="IPR006260">
    <property type="entry name" value="TonB/TolA_C"/>
</dbReference>
<evidence type="ECO:0000256" key="4">
    <source>
        <dbReference type="ARBA" id="ARBA00023136"/>
    </source>
</evidence>
<comment type="subcellular location">
    <subcellularLocation>
        <location evidence="1">Membrane</location>
        <topology evidence="1">Single-pass membrane protein</topology>
    </subcellularLocation>
</comment>
<reference evidence="7" key="1">
    <citation type="journal article" date="2020" name="mSystems">
        <title>Genome- and Community-Level Interaction Insights into Carbon Utilization and Element Cycling Functions of Hydrothermarchaeota in Hydrothermal Sediment.</title>
        <authorList>
            <person name="Zhou Z."/>
            <person name="Liu Y."/>
            <person name="Xu W."/>
            <person name="Pan J."/>
            <person name="Luo Z.H."/>
            <person name="Li M."/>
        </authorList>
    </citation>
    <scope>NUCLEOTIDE SEQUENCE [LARGE SCALE GENOMIC DNA]</scope>
    <source>
        <strain evidence="7">SpSt-349</strain>
    </source>
</reference>
<dbReference type="NCBIfam" id="TIGR01352">
    <property type="entry name" value="tonB_Cterm"/>
    <property type="match status" value="1"/>
</dbReference>
<name>A0A831UED5_GEOME</name>
<proteinExistence type="predicted"/>
<gene>
    <name evidence="7" type="ORF">ENQ87_11080</name>
</gene>
<feature type="compositionally biased region" description="Pro residues" evidence="5">
    <location>
        <begin position="71"/>
        <end position="80"/>
    </location>
</feature>
<keyword evidence="2 6" id="KW-0812">Transmembrane</keyword>
<feature type="transmembrane region" description="Helical" evidence="6">
    <location>
        <begin position="12"/>
        <end position="33"/>
    </location>
</feature>
<dbReference type="GO" id="GO:0016020">
    <property type="term" value="C:membrane"/>
    <property type="evidence" value="ECO:0007669"/>
    <property type="project" value="UniProtKB-SubCell"/>
</dbReference>
<evidence type="ECO:0000256" key="5">
    <source>
        <dbReference type="SAM" id="MobiDB-lite"/>
    </source>
</evidence>
<feature type="compositionally biased region" description="Basic and acidic residues" evidence="5">
    <location>
        <begin position="104"/>
        <end position="114"/>
    </location>
</feature>
<evidence type="ECO:0000256" key="6">
    <source>
        <dbReference type="SAM" id="Phobius"/>
    </source>
</evidence>
<protein>
    <submittedName>
        <fullName evidence="7">Cell envelope integrity protein TolA</fullName>
    </submittedName>
</protein>
<evidence type="ECO:0000256" key="1">
    <source>
        <dbReference type="ARBA" id="ARBA00004167"/>
    </source>
</evidence>
<dbReference type="EMBL" id="DSOV01000047">
    <property type="protein sequence ID" value="HEN42892.1"/>
    <property type="molecule type" value="Genomic_DNA"/>
</dbReference>
<evidence type="ECO:0000256" key="2">
    <source>
        <dbReference type="ARBA" id="ARBA00022692"/>
    </source>
</evidence>
<organism evidence="7">
    <name type="scientific">Geobacter metallireducens</name>
    <dbReference type="NCBI Taxonomy" id="28232"/>
    <lineage>
        <taxon>Bacteria</taxon>
        <taxon>Pseudomonadati</taxon>
        <taxon>Thermodesulfobacteriota</taxon>
        <taxon>Desulfuromonadia</taxon>
        <taxon>Geobacterales</taxon>
        <taxon>Geobacteraceae</taxon>
        <taxon>Geobacter</taxon>
    </lineage>
</organism>
<evidence type="ECO:0000256" key="3">
    <source>
        <dbReference type="ARBA" id="ARBA00022989"/>
    </source>
</evidence>
<dbReference type="Pfam" id="PF13103">
    <property type="entry name" value="TonB_2"/>
    <property type="match status" value="1"/>
</dbReference>
<accession>A0A831UED5</accession>
<evidence type="ECO:0000313" key="7">
    <source>
        <dbReference type="EMBL" id="HEN42892.1"/>
    </source>
</evidence>